<dbReference type="SUPFAM" id="SSF47370">
    <property type="entry name" value="Bromodomain"/>
    <property type="match status" value="1"/>
</dbReference>
<dbReference type="InterPro" id="IPR037377">
    <property type="entry name" value="GTE_bromo"/>
</dbReference>
<feature type="region of interest" description="Disordered" evidence="5">
    <location>
        <begin position="536"/>
        <end position="572"/>
    </location>
</feature>
<feature type="compositionally biased region" description="Basic and acidic residues" evidence="5">
    <location>
        <begin position="544"/>
        <end position="553"/>
    </location>
</feature>
<dbReference type="PANTHER" id="PTHR45926">
    <property type="entry name" value="OSJNBA0053K19.4 PROTEIN"/>
    <property type="match status" value="1"/>
</dbReference>
<dbReference type="PROSITE" id="PS50014">
    <property type="entry name" value="BROMODOMAIN_2"/>
    <property type="match status" value="1"/>
</dbReference>
<protein>
    <recommendedName>
        <fullName evidence="10">Bromo domain-containing protein</fullName>
    </recommendedName>
</protein>
<dbReference type="STRING" id="55188.A0A2H5PZD9"/>
<dbReference type="Gene3D" id="1.20.920.10">
    <property type="entry name" value="Bromodomain-like"/>
    <property type="match status" value="1"/>
</dbReference>
<dbReference type="CDD" id="cd05506">
    <property type="entry name" value="Bromo_plant1"/>
    <property type="match status" value="1"/>
</dbReference>
<dbReference type="AlphaFoldDB" id="A0A2H5PZD9"/>
<evidence type="ECO:0000259" key="7">
    <source>
        <dbReference type="PROSITE" id="PS51525"/>
    </source>
</evidence>
<dbReference type="Pfam" id="PF17035">
    <property type="entry name" value="BET"/>
    <property type="match status" value="1"/>
</dbReference>
<evidence type="ECO:0000256" key="4">
    <source>
        <dbReference type="PROSITE-ProRule" id="PRU00035"/>
    </source>
</evidence>
<keyword evidence="2 4" id="KW-0103">Bromodomain</keyword>
<feature type="compositionally biased region" description="Pro residues" evidence="5">
    <location>
        <begin position="333"/>
        <end position="353"/>
    </location>
</feature>
<dbReference type="InterPro" id="IPR038336">
    <property type="entry name" value="NET_sf"/>
</dbReference>
<feature type="compositionally biased region" description="Low complexity" evidence="5">
    <location>
        <begin position="555"/>
        <end position="570"/>
    </location>
</feature>
<dbReference type="InterPro" id="IPR036427">
    <property type="entry name" value="Bromodomain-like_sf"/>
</dbReference>
<reference evidence="8 9" key="1">
    <citation type="journal article" date="2017" name="Front. Genet.">
        <title>Draft sequencing of the heterozygous diploid genome of Satsuma (Citrus unshiu Marc.) using a hybrid assembly approach.</title>
        <authorList>
            <person name="Shimizu T."/>
            <person name="Tanizawa Y."/>
            <person name="Mochizuki T."/>
            <person name="Nagasaki H."/>
            <person name="Yoshioka T."/>
            <person name="Toyoda A."/>
            <person name="Fujiyama A."/>
            <person name="Kaminuma E."/>
            <person name="Nakamura Y."/>
        </authorList>
    </citation>
    <scope>NUCLEOTIDE SEQUENCE [LARGE SCALE GENOMIC DNA]</scope>
    <source>
        <strain evidence="9">cv. Miyagawa wase</strain>
    </source>
</reference>
<dbReference type="EMBL" id="BDQV01000168">
    <property type="protein sequence ID" value="GAY57739.1"/>
    <property type="molecule type" value="Genomic_DNA"/>
</dbReference>
<evidence type="ECO:0000256" key="5">
    <source>
        <dbReference type="SAM" id="MobiDB-lite"/>
    </source>
</evidence>
<feature type="region of interest" description="Disordered" evidence="5">
    <location>
        <begin position="1"/>
        <end position="82"/>
    </location>
</feature>
<sequence>MASGSLVGQSDAGEKQDKFYSRKNQSKSQNPKSVPPQYNQQPYSKKILASINTDDNSIPVASDDSSSQPGAHNRREPSHGNAFPGYAKFDSFVKISFDLNNREEVRALKRKLASELEQVTSLVKRLDATQTQLSKIVHRNAGTVSVNKNGNNQGKSVDKKKMAPKTNQFHKNLDVVGFEKLNPMESNKKLKSNTKGNELVSYKNLGRLFQSCRNLLERLMKHKFGWVFNKPVDVKGLGLKDYYTIIKHPMDLGTVKARLSKNLYKTPREFAEDVRITFSNAMLYNPKGQDVHIMAEELSKIFEDTWKKIEAEYNFSRQSKMGRKSDFATPIPKTVPAPPPPVHTPTLGPPLPVHSPTSAHPVPVHTPTPVHTPPPPSGPLEARTLERVDSVPIPDDLKRKATDLAHQDTILVPKKPKANNPDKRDMTYEEKQRLSMNLQELPSDKLDHVVQIIKKRNPVLSQQDDEIEVDIDTFDPETLWELDRFVTNYNKILSKNRGKAEVAHQATAEACHNIQDSNMEPIIAEAPKETEAVEKIVSTSSPVLEEKHGDKANESSSSSGSSSDSGSSSSVADELSIHFAADLKMLDLS</sequence>
<dbReference type="PRINTS" id="PR00503">
    <property type="entry name" value="BROMODOMAIN"/>
</dbReference>
<dbReference type="Gene3D" id="1.20.1270.220">
    <property type="match status" value="1"/>
</dbReference>
<evidence type="ECO:0000256" key="3">
    <source>
        <dbReference type="ARBA" id="ARBA00023163"/>
    </source>
</evidence>
<evidence type="ECO:0000313" key="9">
    <source>
        <dbReference type="Proteomes" id="UP000236630"/>
    </source>
</evidence>
<comment type="caution">
    <text evidence="8">The sequence shown here is derived from an EMBL/GenBank/DDBJ whole genome shotgun (WGS) entry which is preliminary data.</text>
</comment>
<feature type="region of interest" description="Disordered" evidence="5">
    <location>
        <begin position="323"/>
        <end position="377"/>
    </location>
</feature>
<feature type="compositionally biased region" description="Polar residues" evidence="5">
    <location>
        <begin position="22"/>
        <end position="43"/>
    </location>
</feature>
<feature type="compositionally biased region" description="Pro residues" evidence="5">
    <location>
        <begin position="364"/>
        <end position="377"/>
    </location>
</feature>
<gene>
    <name evidence="8" type="ORF">CUMW_181770</name>
</gene>
<accession>A0A2H5PZD9</accession>
<organism evidence="8 9">
    <name type="scientific">Citrus unshiu</name>
    <name type="common">Satsuma mandarin</name>
    <name type="synonym">Citrus nobilis var. unshiu</name>
    <dbReference type="NCBI Taxonomy" id="55188"/>
    <lineage>
        <taxon>Eukaryota</taxon>
        <taxon>Viridiplantae</taxon>
        <taxon>Streptophyta</taxon>
        <taxon>Embryophyta</taxon>
        <taxon>Tracheophyta</taxon>
        <taxon>Spermatophyta</taxon>
        <taxon>Magnoliopsida</taxon>
        <taxon>eudicotyledons</taxon>
        <taxon>Gunneridae</taxon>
        <taxon>Pentapetalae</taxon>
        <taxon>rosids</taxon>
        <taxon>malvids</taxon>
        <taxon>Sapindales</taxon>
        <taxon>Rutaceae</taxon>
        <taxon>Aurantioideae</taxon>
        <taxon>Citrus</taxon>
    </lineage>
</organism>
<feature type="domain" description="Bromo" evidence="6">
    <location>
        <begin position="220"/>
        <end position="292"/>
    </location>
</feature>
<keyword evidence="1" id="KW-0805">Transcription regulation</keyword>
<evidence type="ECO:0008006" key="10">
    <source>
        <dbReference type="Google" id="ProtNLM"/>
    </source>
</evidence>
<dbReference type="InterPro" id="IPR027353">
    <property type="entry name" value="NET_dom"/>
</dbReference>
<evidence type="ECO:0000259" key="6">
    <source>
        <dbReference type="PROSITE" id="PS50014"/>
    </source>
</evidence>
<dbReference type="PROSITE" id="PS51525">
    <property type="entry name" value="NET"/>
    <property type="match status" value="1"/>
</dbReference>
<dbReference type="Proteomes" id="UP000236630">
    <property type="component" value="Unassembled WGS sequence"/>
</dbReference>
<evidence type="ECO:0000256" key="2">
    <source>
        <dbReference type="ARBA" id="ARBA00023117"/>
    </source>
</evidence>
<dbReference type="InterPro" id="IPR001487">
    <property type="entry name" value="Bromodomain"/>
</dbReference>
<keyword evidence="3" id="KW-0804">Transcription</keyword>
<name>A0A2H5PZD9_CITUN</name>
<proteinExistence type="predicted"/>
<evidence type="ECO:0000313" key="8">
    <source>
        <dbReference type="EMBL" id="GAY57739.1"/>
    </source>
</evidence>
<keyword evidence="9" id="KW-1185">Reference proteome</keyword>
<dbReference type="Pfam" id="PF00439">
    <property type="entry name" value="Bromodomain"/>
    <property type="match status" value="1"/>
</dbReference>
<dbReference type="SMART" id="SM00297">
    <property type="entry name" value="BROMO"/>
    <property type="match status" value="1"/>
</dbReference>
<feature type="domain" description="NET" evidence="7">
    <location>
        <begin position="416"/>
        <end position="497"/>
    </location>
</feature>
<evidence type="ECO:0000256" key="1">
    <source>
        <dbReference type="ARBA" id="ARBA00023015"/>
    </source>
</evidence>